<dbReference type="AlphaFoldDB" id="A0A7G9B3L2"/>
<dbReference type="KEGG" id="ohi:H8790_11985"/>
<evidence type="ECO:0000313" key="8">
    <source>
        <dbReference type="Proteomes" id="UP000515960"/>
    </source>
</evidence>
<dbReference type="SUPFAM" id="SSF88659">
    <property type="entry name" value="Sigma3 and sigma4 domains of RNA polymerase sigma factors"/>
    <property type="match status" value="1"/>
</dbReference>
<gene>
    <name evidence="7" type="ORF">H8790_11985</name>
</gene>
<keyword evidence="2" id="KW-0805">Transcription regulation</keyword>
<dbReference type="GO" id="GO:0003677">
    <property type="term" value="F:DNA binding"/>
    <property type="evidence" value="ECO:0007669"/>
    <property type="project" value="InterPro"/>
</dbReference>
<evidence type="ECO:0000256" key="2">
    <source>
        <dbReference type="ARBA" id="ARBA00023015"/>
    </source>
</evidence>
<comment type="similarity">
    <text evidence="1">Belongs to the sigma-70 factor family. ECF subfamily.</text>
</comment>
<organism evidence="7 8">
    <name type="scientific">Oscillibacter hominis</name>
    <dbReference type="NCBI Taxonomy" id="2763056"/>
    <lineage>
        <taxon>Bacteria</taxon>
        <taxon>Bacillati</taxon>
        <taxon>Bacillota</taxon>
        <taxon>Clostridia</taxon>
        <taxon>Eubacteriales</taxon>
        <taxon>Oscillospiraceae</taxon>
        <taxon>Oscillibacter</taxon>
    </lineage>
</organism>
<dbReference type="EMBL" id="CP060490">
    <property type="protein sequence ID" value="QNL44143.1"/>
    <property type="molecule type" value="Genomic_DNA"/>
</dbReference>
<dbReference type="PANTHER" id="PTHR43133">
    <property type="entry name" value="RNA POLYMERASE ECF-TYPE SIGMA FACTO"/>
    <property type="match status" value="1"/>
</dbReference>
<dbReference type="Gene3D" id="1.10.1740.10">
    <property type="match status" value="1"/>
</dbReference>
<feature type="domain" description="RNA polymerase sigma-70 region 2" evidence="5">
    <location>
        <begin position="58"/>
        <end position="119"/>
    </location>
</feature>
<dbReference type="GO" id="GO:0016987">
    <property type="term" value="F:sigma factor activity"/>
    <property type="evidence" value="ECO:0007669"/>
    <property type="project" value="UniProtKB-KW"/>
</dbReference>
<dbReference type="PANTHER" id="PTHR43133:SF60">
    <property type="entry name" value="RNA POLYMERASE SIGMA FACTOR SIGV"/>
    <property type="match status" value="1"/>
</dbReference>
<dbReference type="Proteomes" id="UP000515960">
    <property type="component" value="Chromosome"/>
</dbReference>
<dbReference type="InterPro" id="IPR013249">
    <property type="entry name" value="RNA_pol_sigma70_r4_t2"/>
</dbReference>
<dbReference type="Pfam" id="PF08281">
    <property type="entry name" value="Sigma70_r4_2"/>
    <property type="match status" value="1"/>
</dbReference>
<dbReference type="CDD" id="cd06171">
    <property type="entry name" value="Sigma70_r4"/>
    <property type="match status" value="1"/>
</dbReference>
<dbReference type="InterPro" id="IPR036388">
    <property type="entry name" value="WH-like_DNA-bd_sf"/>
</dbReference>
<keyword evidence="3" id="KW-0731">Sigma factor</keyword>
<evidence type="ECO:0000259" key="6">
    <source>
        <dbReference type="Pfam" id="PF08281"/>
    </source>
</evidence>
<dbReference type="InterPro" id="IPR039425">
    <property type="entry name" value="RNA_pol_sigma-70-like"/>
</dbReference>
<keyword evidence="8" id="KW-1185">Reference proteome</keyword>
<proteinExistence type="inferred from homology"/>
<reference evidence="7 8" key="1">
    <citation type="submission" date="2020-08" db="EMBL/GenBank/DDBJ databases">
        <authorList>
            <person name="Liu C."/>
            <person name="Sun Q."/>
        </authorList>
    </citation>
    <scope>NUCLEOTIDE SEQUENCE [LARGE SCALE GENOMIC DNA]</scope>
    <source>
        <strain evidence="7 8">NSJ-62</strain>
    </source>
</reference>
<dbReference type="InterPro" id="IPR013324">
    <property type="entry name" value="RNA_pol_sigma_r3/r4-like"/>
</dbReference>
<evidence type="ECO:0000256" key="3">
    <source>
        <dbReference type="ARBA" id="ARBA00023082"/>
    </source>
</evidence>
<evidence type="ECO:0000256" key="1">
    <source>
        <dbReference type="ARBA" id="ARBA00010641"/>
    </source>
</evidence>
<dbReference type="Pfam" id="PF04542">
    <property type="entry name" value="Sigma70_r2"/>
    <property type="match status" value="1"/>
</dbReference>
<dbReference type="InterPro" id="IPR007627">
    <property type="entry name" value="RNA_pol_sigma70_r2"/>
</dbReference>
<dbReference type="InterPro" id="IPR013325">
    <property type="entry name" value="RNA_pol_sigma_r2"/>
</dbReference>
<dbReference type="InterPro" id="IPR014284">
    <property type="entry name" value="RNA_pol_sigma-70_dom"/>
</dbReference>
<evidence type="ECO:0000259" key="5">
    <source>
        <dbReference type="Pfam" id="PF04542"/>
    </source>
</evidence>
<evidence type="ECO:0000313" key="7">
    <source>
        <dbReference type="EMBL" id="QNL44143.1"/>
    </source>
</evidence>
<protein>
    <submittedName>
        <fullName evidence="7">Sigma-70 family RNA polymerase sigma factor</fullName>
    </submittedName>
</protein>
<feature type="domain" description="RNA polymerase sigma factor 70 region 4 type 2" evidence="6">
    <location>
        <begin position="145"/>
        <end position="194"/>
    </location>
</feature>
<keyword evidence="4" id="KW-0804">Transcription</keyword>
<accession>A0A7G9B3L2</accession>
<dbReference type="SUPFAM" id="SSF88946">
    <property type="entry name" value="Sigma2 domain of RNA polymerase sigma factors"/>
    <property type="match status" value="1"/>
</dbReference>
<name>A0A7G9B3L2_9FIRM</name>
<dbReference type="NCBIfam" id="TIGR02937">
    <property type="entry name" value="sigma70-ECF"/>
    <property type="match status" value="1"/>
</dbReference>
<dbReference type="GO" id="GO:0006352">
    <property type="term" value="P:DNA-templated transcription initiation"/>
    <property type="evidence" value="ECO:0007669"/>
    <property type="project" value="InterPro"/>
</dbReference>
<dbReference type="RefSeq" id="WP_187332744.1">
    <property type="nucleotide sequence ID" value="NZ_CP060490.1"/>
</dbReference>
<sequence>MVEVCLTRRWPGAARLDRALSLISRCSRALFLSEDLDSSREGASAEEGVNQRAERILTDHGNSILRLAYSYLHNKSDAEEVLQDTLIQFLKTAPVFENQRHEKAWLMRVCSNLSKNRIDYNKVRGADELNEELAAQNREDLSFVWDAVKQLPVPYREVIHLFYQEGYPTVQIAEILKRKESTVRSDLRRGRAKLKQVLKEAYDFDGTV</sequence>
<dbReference type="Gene3D" id="1.10.10.10">
    <property type="entry name" value="Winged helix-like DNA-binding domain superfamily/Winged helix DNA-binding domain"/>
    <property type="match status" value="1"/>
</dbReference>
<evidence type="ECO:0000256" key="4">
    <source>
        <dbReference type="ARBA" id="ARBA00023163"/>
    </source>
</evidence>